<proteinExistence type="inferred from homology"/>
<dbReference type="InterPro" id="IPR024715">
    <property type="entry name" value="Factor_5/8-like"/>
</dbReference>
<organism evidence="14 15">
    <name type="scientific">Lepisosteus oculatus</name>
    <name type="common">Spotted gar</name>
    <dbReference type="NCBI Taxonomy" id="7918"/>
    <lineage>
        <taxon>Eukaryota</taxon>
        <taxon>Metazoa</taxon>
        <taxon>Chordata</taxon>
        <taxon>Craniata</taxon>
        <taxon>Vertebrata</taxon>
        <taxon>Euteleostomi</taxon>
        <taxon>Actinopterygii</taxon>
        <taxon>Neopterygii</taxon>
        <taxon>Holostei</taxon>
        <taxon>Semionotiformes</taxon>
        <taxon>Lepisosteidae</taxon>
        <taxon>Lepisosteus</taxon>
    </lineage>
</organism>
<dbReference type="GO" id="GO:0005507">
    <property type="term" value="F:copper ion binding"/>
    <property type="evidence" value="ECO:0007669"/>
    <property type="project" value="InterPro"/>
</dbReference>
<dbReference type="Bgee" id="ENSLOCG00000013796">
    <property type="expression patterns" value="Expressed in heart and 13 other cell types or tissues"/>
</dbReference>
<sequence>MLLFSFLMFFSIAVEPHAQIREIYIAAVEFEWDYLHSEYLDSFPSQSKYVHSAGPNSHKIIKKIVVPSYISAISAVGMRLSDICILKLCFFIGIQGPVIAAEVMDKVVVHFKNFASRPYSVHPIGISYWKQSEGAGYNDETSTQEKEDDIVAPGAYYRYVWDIAPTIGPTPEDPDCLTYSYSSHVDIVKDFNSGLIGALLICKSGTLNTDRHQNVQEFIVLLSLFDETKSWYGDGETFKEKIQNLRPRVQKQYHTINGYVNASLPGTVSCLKKKIVWHFIGMGTTPGIHSIRFQDHTLQVNNHRKMTLDVTSLTFTTAEMKPMAIGKFLIYCQIHSHQQAGMSAYFSVENCPEEKMVRKMSHDFDEDEFDIESLSNVIVIDVTNPQAKIRSSAKLKPKKWVHYIAAEEVIWDYAPQTPSEKDRILSSEYLERGPHRIGKQYKKAAYFEYEDKTFSKLKATVGEKGIVGPVLRGEVEDEFEIIFKNLASRPFNIYPQGLISIHPRVEKESLKGKDLRSYAVQPNETFAYVWKITPEDGPTKADPQCLTRFYQSTIDPIRDTASGLLGPLIICSKKTLDMRGNVISTDRERHLMFSIFDENKSWYINENIQKFCKSPSSTDLTDPEFYNSNVMYSVNGYMYNNLRFTVCLKDVAFWHAINVGTESDFLSVYFTGNTFEQDKVYKTVLTLFPMTGETVSMEPETLGEWEIGAFNDNFKKRGMSAKYIVKKCDPPVGDYDYDLEYYIDEEFSPRGAGRRNKTLSIKVCKKARSNKSQLAIDGTAVTSKPNCEVKNYIVTLKGNRLGTLKEQMDIRSEIIQKLSNVNAAQQKVKKRDTPEESTTSTVNLEEMEESFSMDEDFALPLTSIHSQMHETGITKIRTPNLQPTDLGEVVAKEKLGSGSWDRFGSDELTKNVSSSEKHQVLTAVSSTDSKQGPNANRPEEKPNQIRPSSAEFQENPTNMSLPFSDEIHINRSRILVIHHIESDEVLENTELLKKHTNVTMPPTIKVQDIGKSSLDENLMLLDSRRKIKREGDTTDQSESLKITTAPPYSNASKVSTTYLSKDGSQASYNTLEESPVGVKLYKLLSGKHLLKRDTGEEDKSEVKKTTEQPHENQVLEVEPSHKPENFSMSGKMQKSTNSSHDTQKHTQEKPNLNYSNISIVSDYDDYNEGENDTMNDFDSNDDEGIDVRSSDGISRNFFIAAVEVMWDYGIKKPQQLIKPREMRMGWQKFFPEYKKVVFRKYVDSSFKQQATRGELEEHLGILGPVIRAEINDIITVTFKNLASRPYSFHLHGVYDKMQNELHGKAGGDNEEAVQPNEIQTYSWKVTRTQGPSAKEFDCKAWAYYSNLNMEKDINSGLIGPLLICKPNTLSRVYERQLGIQEFTLLFTMFDETKSWYMDENIKNFCLPPCKAKRNDPLFQKTNTFSAINGYVAETLPGLVVAQYHTVRWHLLNMGSSGEVHSVHFHGNPFTERTDQEHRMGVYTLYPGVFGTVEMRPAMVGTWLVECMIGEYQLSGMRAKVLVYNPRCAQPLGMQTGRITDSQIISSGNYDDWKPGLARLELSGSVNAWSGLDKTSWIQVDLLKPTIIHGIRTQGARQRFSESFISQFVISHSLDGEVWKTYKGNSTISEQIFGGNFDSSSIKENYFSPPIIGRFIKLHPVNFQKRPTLRMELIGCDLNSCSLPLGMEKGLIPANQITASSFLDATFSSWKPSLARLNLNARVNAWRPKANNPHEWLQVDFAEMKRITGIITQGAKSFLSHMMVTEFTISISLDGAAWSAVQEDMSLKEKVFQGNTKNQDQVLNTFDPPLFTRYIRIHPKGWYNDIALRVEFLGCDTQQ</sequence>
<feature type="disulfide bond" evidence="10">
    <location>
        <begin position="1338"/>
        <end position="1364"/>
    </location>
</feature>
<evidence type="ECO:0000256" key="5">
    <source>
        <dbReference type="ARBA" id="ARBA00022729"/>
    </source>
</evidence>
<feature type="disulfide bond" evidence="10">
    <location>
        <begin position="1405"/>
        <end position="1409"/>
    </location>
</feature>
<dbReference type="CDD" id="cd00057">
    <property type="entry name" value="FA58C"/>
    <property type="match status" value="2"/>
</dbReference>
<evidence type="ECO:0000256" key="7">
    <source>
        <dbReference type="ARBA" id="ARBA00022837"/>
    </source>
</evidence>
<dbReference type="GO" id="GO:0016491">
    <property type="term" value="F:oxidoreductase activity"/>
    <property type="evidence" value="ECO:0007669"/>
    <property type="project" value="InterPro"/>
</dbReference>
<comment type="similarity">
    <text evidence="2">Belongs to the multicopper oxidase family.</text>
</comment>
<evidence type="ECO:0000256" key="9">
    <source>
        <dbReference type="ARBA" id="ARBA00023180"/>
    </source>
</evidence>
<dbReference type="EMBL" id="AHAT01007361">
    <property type="status" value="NOT_ANNOTATED_CDS"/>
    <property type="molecule type" value="Genomic_DNA"/>
</dbReference>
<keyword evidence="6" id="KW-0677">Repeat</keyword>
<feature type="region of interest" description="Disordered" evidence="11">
    <location>
        <begin position="900"/>
        <end position="956"/>
    </location>
</feature>
<feature type="compositionally biased region" description="Polar residues" evidence="11">
    <location>
        <begin position="945"/>
        <end position="956"/>
    </location>
</feature>
<dbReference type="PROSITE" id="PS01286">
    <property type="entry name" value="FA58C_2"/>
    <property type="match status" value="1"/>
</dbReference>
<feature type="chain" id="PRO_5046489266" evidence="12">
    <location>
        <begin position="19"/>
        <end position="1838"/>
    </location>
</feature>
<feature type="compositionally biased region" description="Polar residues" evidence="11">
    <location>
        <begin position="1126"/>
        <end position="1140"/>
    </location>
</feature>
<dbReference type="OMA" id="TWDYAPH"/>
<feature type="compositionally biased region" description="Basic and acidic residues" evidence="11">
    <location>
        <begin position="903"/>
        <end position="919"/>
    </location>
</feature>
<dbReference type="Proteomes" id="UP000018468">
    <property type="component" value="Linkage group LG7"/>
</dbReference>
<dbReference type="Pfam" id="PF07731">
    <property type="entry name" value="Cu-oxidase_2"/>
    <property type="match status" value="1"/>
</dbReference>
<dbReference type="GO" id="GO:0005615">
    <property type="term" value="C:extracellular space"/>
    <property type="evidence" value="ECO:0000318"/>
    <property type="project" value="GO_Central"/>
</dbReference>
<feature type="disulfide bond" evidence="10">
    <location>
        <begin position="545"/>
        <end position="571"/>
    </location>
</feature>
<reference evidence="14" key="3">
    <citation type="submission" date="2025-09" db="UniProtKB">
        <authorList>
            <consortium name="Ensembl"/>
        </authorList>
    </citation>
    <scope>IDENTIFICATION</scope>
</reference>
<dbReference type="PIRSF" id="PIRSF000354">
    <property type="entry name" value="Factors_V_VIII"/>
    <property type="match status" value="1"/>
</dbReference>
<dbReference type="GO" id="GO:0007597">
    <property type="term" value="P:blood coagulation, intrinsic pathway"/>
    <property type="evidence" value="ECO:0000318"/>
    <property type="project" value="GO_Central"/>
</dbReference>
<protein>
    <submittedName>
        <fullName evidence="14">Coagulation factor VIII</fullName>
    </submittedName>
</protein>
<dbReference type="InterPro" id="IPR008972">
    <property type="entry name" value="Cupredoxin"/>
</dbReference>
<feature type="disulfide bond" evidence="10">
    <location>
        <begin position="647"/>
        <end position="728"/>
    </location>
</feature>
<keyword evidence="4" id="KW-0479">Metal-binding</keyword>
<dbReference type="EMBL" id="AHAT01007362">
    <property type="status" value="NOT_ANNOTATED_CDS"/>
    <property type="molecule type" value="Genomic_DNA"/>
</dbReference>
<dbReference type="GeneTree" id="ENSGT00940000160294"/>
<dbReference type="InterPro" id="IPR011706">
    <property type="entry name" value="Cu-oxidase_C"/>
</dbReference>
<keyword evidence="15" id="KW-1185">Reference proteome</keyword>
<name>W5N8Q8_LEPOC</name>
<keyword evidence="8 10" id="KW-1015">Disulfide bond</keyword>
<dbReference type="HOGENOM" id="CLU_000948_1_0_1"/>
<dbReference type="InterPro" id="IPR033138">
    <property type="entry name" value="Cu_oxidase_CS"/>
</dbReference>
<evidence type="ECO:0000256" key="11">
    <source>
        <dbReference type="SAM" id="MobiDB-lite"/>
    </source>
</evidence>
<dbReference type="EMBL" id="AHAT01007360">
    <property type="status" value="NOT_ANNOTATED_CDS"/>
    <property type="molecule type" value="Genomic_DNA"/>
</dbReference>
<feature type="region of interest" description="Disordered" evidence="11">
    <location>
        <begin position="1092"/>
        <end position="1150"/>
    </location>
</feature>
<dbReference type="PROSITE" id="PS00079">
    <property type="entry name" value="MULTICOPPER_OXIDASE1"/>
    <property type="match status" value="2"/>
</dbReference>
<reference evidence="15" key="1">
    <citation type="submission" date="2011-12" db="EMBL/GenBank/DDBJ databases">
        <title>The Draft Genome of Lepisosteus oculatus.</title>
        <authorList>
            <consortium name="The Broad Institute Genome Assembly &amp; Analysis Group"/>
            <consortium name="Computational R&amp;D Group"/>
            <consortium name="and Sequencing Platform"/>
            <person name="Di Palma F."/>
            <person name="Alfoldi J."/>
            <person name="Johnson J."/>
            <person name="Berlin A."/>
            <person name="Gnerre S."/>
            <person name="Jaffe D."/>
            <person name="MacCallum I."/>
            <person name="Young S."/>
            <person name="Walker B.J."/>
            <person name="Lander E.S."/>
            <person name="Lindblad-Toh K."/>
        </authorList>
    </citation>
    <scope>NUCLEOTIDE SEQUENCE [LARGE SCALE GENOMIC DNA]</scope>
</reference>
<dbReference type="Ensembl" id="ENSLOCT00000017047.1">
    <property type="protein sequence ID" value="ENSLOCP00000017017.1"/>
    <property type="gene ID" value="ENSLOCG00000013796.1"/>
</dbReference>
<dbReference type="Gene3D" id="2.60.40.420">
    <property type="entry name" value="Cupredoxins - blue copper proteins"/>
    <property type="match status" value="5"/>
</dbReference>
<evidence type="ECO:0000256" key="10">
    <source>
        <dbReference type="PIRSR" id="PIRSR000354-1"/>
    </source>
</evidence>
<evidence type="ECO:0000313" key="15">
    <source>
        <dbReference type="Proteomes" id="UP000018468"/>
    </source>
</evidence>
<feature type="signal peptide" evidence="12">
    <location>
        <begin position="1"/>
        <end position="18"/>
    </location>
</feature>
<dbReference type="Pfam" id="PF07732">
    <property type="entry name" value="Cu-oxidase_3"/>
    <property type="match status" value="1"/>
</dbReference>
<accession>W5N8Q8</accession>
<dbReference type="SUPFAM" id="SSF49503">
    <property type="entry name" value="Cupredoxins"/>
    <property type="match status" value="6"/>
</dbReference>
<dbReference type="STRING" id="7918.ENSLOCP00000017017"/>
<dbReference type="InterPro" id="IPR011707">
    <property type="entry name" value="Cu-oxidase-like_N"/>
</dbReference>
<dbReference type="SUPFAM" id="SSF49785">
    <property type="entry name" value="Galactose-binding domain-like"/>
    <property type="match status" value="2"/>
</dbReference>
<comment type="subcellular location">
    <subcellularLocation>
        <location evidence="1">Secreted</location>
    </subcellularLocation>
</comment>
<dbReference type="InParanoid" id="W5N8Q8"/>
<feature type="domain" description="F5/8 type C" evidence="13">
    <location>
        <begin position="1527"/>
        <end position="1675"/>
    </location>
</feature>
<evidence type="ECO:0000256" key="8">
    <source>
        <dbReference type="ARBA" id="ARBA00023157"/>
    </source>
</evidence>
<reference evidence="14" key="2">
    <citation type="submission" date="2025-08" db="UniProtKB">
        <authorList>
            <consortium name="Ensembl"/>
        </authorList>
    </citation>
    <scope>IDENTIFICATION</scope>
</reference>
<feature type="disulfide bond" evidence="10">
    <location>
        <begin position="1527"/>
        <end position="1675"/>
    </location>
</feature>
<dbReference type="InterPro" id="IPR050633">
    <property type="entry name" value="Neuropilin_MCO_CoagFactor"/>
</dbReference>
<feature type="disulfide bond" evidence="10">
    <location>
        <begin position="176"/>
        <end position="202"/>
    </location>
</feature>
<evidence type="ECO:0000256" key="4">
    <source>
        <dbReference type="ARBA" id="ARBA00022723"/>
    </source>
</evidence>
<dbReference type="InterPro" id="IPR000421">
    <property type="entry name" value="FA58C"/>
</dbReference>
<dbReference type="PROSITE" id="PS50022">
    <property type="entry name" value="FA58C_3"/>
    <property type="match status" value="2"/>
</dbReference>
<keyword evidence="5 12" id="KW-0732">Signal</keyword>
<keyword evidence="3" id="KW-0964">Secreted</keyword>
<dbReference type="PANTHER" id="PTHR46806:SF7">
    <property type="entry name" value="COAGULATION FACTOR VIII"/>
    <property type="match status" value="1"/>
</dbReference>
<feature type="compositionally biased region" description="Basic and acidic residues" evidence="11">
    <location>
        <begin position="1100"/>
        <end position="1110"/>
    </location>
</feature>
<dbReference type="PROSITE" id="PS01285">
    <property type="entry name" value="FA58C_1"/>
    <property type="match status" value="2"/>
</dbReference>
<keyword evidence="7" id="KW-0106">Calcium</keyword>
<dbReference type="Gene3D" id="2.60.120.260">
    <property type="entry name" value="Galactose-binding domain-like"/>
    <property type="match status" value="2"/>
</dbReference>
<feature type="region of interest" description="Disordered" evidence="11">
    <location>
        <begin position="1028"/>
        <end position="1053"/>
    </location>
</feature>
<evidence type="ECO:0000256" key="1">
    <source>
        <dbReference type="ARBA" id="ARBA00004613"/>
    </source>
</evidence>
<keyword evidence="9" id="KW-0325">Glycoprotein</keyword>
<evidence type="ECO:0000256" key="12">
    <source>
        <dbReference type="SAM" id="SignalP"/>
    </source>
</evidence>
<dbReference type="InterPro" id="IPR008979">
    <property type="entry name" value="Galactose-bd-like_sf"/>
</dbReference>
<feature type="compositionally biased region" description="Polar residues" evidence="11">
    <location>
        <begin position="1034"/>
        <end position="1053"/>
    </location>
</feature>
<evidence type="ECO:0000256" key="3">
    <source>
        <dbReference type="ARBA" id="ARBA00022525"/>
    </source>
</evidence>
<feature type="compositionally biased region" description="Polar residues" evidence="11">
    <location>
        <begin position="922"/>
        <end position="934"/>
    </location>
</feature>
<dbReference type="PANTHER" id="PTHR46806">
    <property type="entry name" value="F5/8 TYPE C DOMAIN-CONTAINING PROTEIN"/>
    <property type="match status" value="1"/>
</dbReference>
<dbReference type="EMBL" id="AHAT01007359">
    <property type="status" value="NOT_ANNOTATED_CDS"/>
    <property type="molecule type" value="Genomic_DNA"/>
</dbReference>
<evidence type="ECO:0000313" key="14">
    <source>
        <dbReference type="Ensembl" id="ENSLOCP00000017017.1"/>
    </source>
</evidence>
<dbReference type="Pfam" id="PF00754">
    <property type="entry name" value="F5_F8_type_C"/>
    <property type="match status" value="2"/>
</dbReference>
<evidence type="ECO:0000256" key="2">
    <source>
        <dbReference type="ARBA" id="ARBA00010609"/>
    </source>
</evidence>
<evidence type="ECO:0000256" key="6">
    <source>
        <dbReference type="ARBA" id="ARBA00022737"/>
    </source>
</evidence>
<dbReference type="eggNOG" id="ENOG502QSFZ">
    <property type="taxonomic scope" value="Eukaryota"/>
</dbReference>
<feature type="disulfide bond" evidence="10">
    <location>
        <begin position="270"/>
        <end position="351"/>
    </location>
</feature>
<feature type="domain" description="F5/8 type C" evidence="13">
    <location>
        <begin position="1680"/>
        <end position="1834"/>
    </location>
</feature>
<dbReference type="SMART" id="SM00231">
    <property type="entry name" value="FA58C"/>
    <property type="match status" value="2"/>
</dbReference>
<gene>
    <name evidence="14" type="primary">F8</name>
</gene>
<evidence type="ECO:0000259" key="13">
    <source>
        <dbReference type="PROSITE" id="PS50022"/>
    </source>
</evidence>